<organism evidence="7 8">
    <name type="scientific">Archangium minus</name>
    <dbReference type="NCBI Taxonomy" id="83450"/>
    <lineage>
        <taxon>Bacteria</taxon>
        <taxon>Pseudomonadati</taxon>
        <taxon>Myxococcota</taxon>
        <taxon>Myxococcia</taxon>
        <taxon>Myxococcales</taxon>
        <taxon>Cystobacterineae</taxon>
        <taxon>Archangiaceae</taxon>
        <taxon>Archangium</taxon>
    </lineage>
</organism>
<protein>
    <recommendedName>
        <fullName evidence="9">Threonine efflux protein</fullName>
    </recommendedName>
</protein>
<evidence type="ECO:0000313" key="7">
    <source>
        <dbReference type="EMBL" id="WNG47373.1"/>
    </source>
</evidence>
<name>A0ABY9WW57_9BACT</name>
<feature type="transmembrane region" description="Helical" evidence="6">
    <location>
        <begin position="77"/>
        <end position="95"/>
    </location>
</feature>
<keyword evidence="5 6" id="KW-0472">Membrane</keyword>
<evidence type="ECO:0000256" key="6">
    <source>
        <dbReference type="SAM" id="Phobius"/>
    </source>
</evidence>
<keyword evidence="2" id="KW-1003">Cell membrane</keyword>
<proteinExistence type="predicted"/>
<comment type="subcellular location">
    <subcellularLocation>
        <location evidence="1">Cell membrane</location>
        <topology evidence="1">Multi-pass membrane protein</topology>
    </subcellularLocation>
</comment>
<keyword evidence="4 6" id="KW-1133">Transmembrane helix</keyword>
<evidence type="ECO:0000256" key="1">
    <source>
        <dbReference type="ARBA" id="ARBA00004651"/>
    </source>
</evidence>
<reference evidence="7 8" key="1">
    <citation type="submission" date="2019-08" db="EMBL/GenBank/DDBJ databases">
        <title>Archangium and Cystobacter genomes.</title>
        <authorList>
            <person name="Chen I.-C.K."/>
            <person name="Wielgoss S."/>
        </authorList>
    </citation>
    <scope>NUCLEOTIDE SEQUENCE [LARGE SCALE GENOMIC DNA]</scope>
    <source>
        <strain evidence="7 8">Cbm 6</strain>
    </source>
</reference>
<dbReference type="Proteomes" id="UP001611383">
    <property type="component" value="Chromosome"/>
</dbReference>
<dbReference type="PANTHER" id="PTHR30086:SF17">
    <property type="entry name" value="LYSE FAMILY TRANSLOCATOR"/>
    <property type="match status" value="1"/>
</dbReference>
<evidence type="ECO:0008006" key="9">
    <source>
        <dbReference type="Google" id="ProtNLM"/>
    </source>
</evidence>
<feature type="transmembrane region" description="Helical" evidence="6">
    <location>
        <begin position="196"/>
        <end position="217"/>
    </location>
</feature>
<evidence type="ECO:0000256" key="4">
    <source>
        <dbReference type="ARBA" id="ARBA00022989"/>
    </source>
</evidence>
<accession>A0ABY9WW57</accession>
<evidence type="ECO:0000313" key="8">
    <source>
        <dbReference type="Proteomes" id="UP001611383"/>
    </source>
</evidence>
<dbReference type="Pfam" id="PF01810">
    <property type="entry name" value="LysE"/>
    <property type="match status" value="1"/>
</dbReference>
<dbReference type="RefSeq" id="WP_395803619.1">
    <property type="nucleotide sequence ID" value="NZ_CP043494.1"/>
</dbReference>
<dbReference type="PANTHER" id="PTHR30086">
    <property type="entry name" value="ARGININE EXPORTER PROTEIN ARGO"/>
    <property type="match status" value="1"/>
</dbReference>
<evidence type="ECO:0000256" key="3">
    <source>
        <dbReference type="ARBA" id="ARBA00022692"/>
    </source>
</evidence>
<dbReference type="EMBL" id="CP043494">
    <property type="protein sequence ID" value="WNG47373.1"/>
    <property type="molecule type" value="Genomic_DNA"/>
</dbReference>
<dbReference type="InterPro" id="IPR001123">
    <property type="entry name" value="LeuE-type"/>
</dbReference>
<feature type="transmembrane region" description="Helical" evidence="6">
    <location>
        <begin position="44"/>
        <end position="65"/>
    </location>
</feature>
<gene>
    <name evidence="7" type="ORF">F0U60_27020</name>
</gene>
<evidence type="ECO:0000256" key="5">
    <source>
        <dbReference type="ARBA" id="ARBA00023136"/>
    </source>
</evidence>
<keyword evidence="3 6" id="KW-0812">Transmembrane</keyword>
<feature type="transmembrane region" description="Helical" evidence="6">
    <location>
        <begin position="159"/>
        <end position="184"/>
    </location>
</feature>
<sequence>MSMLEFAFLPKVIAVHTSATMSPGPNFALVFKVATERANKLSSYATALGVSVGILIHASLALFGVNQMLSSHEGAMLVLKAVAALYLLYLGYLSLRSAQRIFTGPKDVGASALNPRAEAGHESFQKYFWAGFTNCLFNPKAFLYFVTVLPQGLTHTLSAYQASITLLLLGSITLAWFSLVSLFFRLPAIQARIQRFRLAVSGFTGVLFVYLAATFIVDLARHL</sequence>
<evidence type="ECO:0000256" key="2">
    <source>
        <dbReference type="ARBA" id="ARBA00022475"/>
    </source>
</evidence>
<keyword evidence="8" id="KW-1185">Reference proteome</keyword>